<keyword evidence="1" id="KW-1133">Transmembrane helix</keyword>
<organism evidence="3 4">
    <name type="scientific">Mytilus coruscus</name>
    <name type="common">Sea mussel</name>
    <dbReference type="NCBI Taxonomy" id="42192"/>
    <lineage>
        <taxon>Eukaryota</taxon>
        <taxon>Metazoa</taxon>
        <taxon>Spiralia</taxon>
        <taxon>Lophotrochozoa</taxon>
        <taxon>Mollusca</taxon>
        <taxon>Bivalvia</taxon>
        <taxon>Autobranchia</taxon>
        <taxon>Pteriomorphia</taxon>
        <taxon>Mytilida</taxon>
        <taxon>Mytiloidea</taxon>
        <taxon>Mytilidae</taxon>
        <taxon>Mytilinae</taxon>
        <taxon>Mytilus</taxon>
    </lineage>
</organism>
<protein>
    <submittedName>
        <fullName evidence="3">TTN</fullName>
        <ecNumber evidence="3">2.7.11.1</ecNumber>
    </submittedName>
</protein>
<sequence>MVWEIHVNRDNISPAMDRELQDYYGKSFLQPDYKPAALPVSDTIGHVDPDHEEMSWNFKLGGSTPLEKIVVPEKTGIICDKVVENLSDIRPPPVPRPNTSYVKIAQSNTIQSCQWKEGLCKEEKDNMQSENRKSTVVAVKGTEKVTDKDEDPKTSCRSWSFKTNNREMFPQEKQALRKDEVMEKVTNKDEGQKTIGKRTFSKKNSGKKFPQEKPALTWDKGKFMVFIESLIFAVYWFANDKKLKPEEFTWLILKGVLNYISSILSFTKKSPNKIYVSLEHSNSMRIDVKPDKNEMGTSKWTTTNTDGNIDIVAFNGKVRSKFRRNVYLENETSIRISNLSFEEWNSYWTYQKGTGFPVVTKKLAEYVDPVCSDNFTVVGSSKTSITVMWDSGIDRGHHMITILQYCVDESSDWMSAYNTTEHFNQEVNFSIPDLKLGTSYHLRLLTLEGNGSRLICESNLLTEKTKPDEQTRKKSYDVKLIVVAVVGSLILFFGMLIFCGYQRLHSK</sequence>
<name>A0A6J8DR53_MYTCO</name>
<dbReference type="SMART" id="SM00060">
    <property type="entry name" value="FN3"/>
    <property type="match status" value="1"/>
</dbReference>
<dbReference type="GO" id="GO:0004674">
    <property type="term" value="F:protein serine/threonine kinase activity"/>
    <property type="evidence" value="ECO:0007669"/>
    <property type="project" value="UniProtKB-EC"/>
</dbReference>
<dbReference type="OrthoDB" id="6139927at2759"/>
<dbReference type="InterPro" id="IPR013783">
    <property type="entry name" value="Ig-like_fold"/>
</dbReference>
<evidence type="ECO:0000313" key="3">
    <source>
        <dbReference type="EMBL" id="CAC5409981.1"/>
    </source>
</evidence>
<keyword evidence="4" id="KW-1185">Reference proteome</keyword>
<accession>A0A6J8DR53</accession>
<dbReference type="PROSITE" id="PS50853">
    <property type="entry name" value="FN3"/>
    <property type="match status" value="1"/>
</dbReference>
<dbReference type="Proteomes" id="UP000507470">
    <property type="component" value="Unassembled WGS sequence"/>
</dbReference>
<reference evidence="3 4" key="1">
    <citation type="submission" date="2020-06" db="EMBL/GenBank/DDBJ databases">
        <authorList>
            <person name="Li R."/>
            <person name="Bekaert M."/>
        </authorList>
    </citation>
    <scope>NUCLEOTIDE SEQUENCE [LARGE SCALE GENOMIC DNA]</scope>
    <source>
        <strain evidence="4">wild</strain>
    </source>
</reference>
<dbReference type="EMBL" id="CACVKT020007664">
    <property type="protein sequence ID" value="CAC5409981.1"/>
    <property type="molecule type" value="Genomic_DNA"/>
</dbReference>
<dbReference type="EC" id="2.7.11.1" evidence="3"/>
<keyword evidence="3" id="KW-0808">Transferase</keyword>
<feature type="transmembrane region" description="Helical" evidence="1">
    <location>
        <begin position="480"/>
        <end position="504"/>
    </location>
</feature>
<keyword evidence="1" id="KW-0812">Transmembrane</keyword>
<evidence type="ECO:0000259" key="2">
    <source>
        <dbReference type="PROSITE" id="PS50853"/>
    </source>
</evidence>
<dbReference type="CDD" id="cd00063">
    <property type="entry name" value="FN3"/>
    <property type="match status" value="1"/>
</dbReference>
<dbReference type="InterPro" id="IPR036116">
    <property type="entry name" value="FN3_sf"/>
</dbReference>
<feature type="domain" description="Fibronectin type-III" evidence="2">
    <location>
        <begin position="371"/>
        <end position="468"/>
    </location>
</feature>
<keyword evidence="1" id="KW-0472">Membrane</keyword>
<dbReference type="Gene3D" id="2.60.40.10">
    <property type="entry name" value="Immunoglobulins"/>
    <property type="match status" value="1"/>
</dbReference>
<proteinExistence type="predicted"/>
<dbReference type="AlphaFoldDB" id="A0A6J8DR53"/>
<dbReference type="InterPro" id="IPR003961">
    <property type="entry name" value="FN3_dom"/>
</dbReference>
<evidence type="ECO:0000256" key="1">
    <source>
        <dbReference type="SAM" id="Phobius"/>
    </source>
</evidence>
<evidence type="ECO:0000313" key="4">
    <source>
        <dbReference type="Proteomes" id="UP000507470"/>
    </source>
</evidence>
<gene>
    <name evidence="3" type="ORF">MCOR_43192</name>
</gene>
<dbReference type="SUPFAM" id="SSF49265">
    <property type="entry name" value="Fibronectin type III"/>
    <property type="match status" value="1"/>
</dbReference>